<keyword evidence="2 8" id="KW-0031">Aminopeptidase</keyword>
<dbReference type="InterPro" id="IPR048816">
    <property type="entry name" value="Peptidase_M17_N_1"/>
</dbReference>
<sequence length="457" mass="50417">MVDCFVTDYQGDSVAVEPINIAAFDLWLKLQSEYLENVCENQGFGRKAGQFFLDYNTEGKLRKVYLVVSEDLNPYSICEKINQLPAGHYHLETDDKDMASAVVRGWGFGQYRFERYLKPKDKAKLVVDTDSFGYELAVVEATYTVRDLINTPADDMGPTELAEFAEEFAEKHDMSFDQLVGDVLLSENFPTIHIVGRASHKAPRLIELNWGDDDSLPLLTLVGKGVCFDTGGNNMKEAQFMRWMKKDMGGGAHVLGLAQLIMSQQLPVRLKVLIPAVENAVSGSAFRQGDVVVSRSGQSIEIGHTDAEGRVILADSLTYACESKPDVLIDFATLTGAARVAMGPTITPVFSNRDAITEAIKQSGVKTCDEMWPMPLPARYKDYLKSTVADINNSASLPQAGCITAGLFLQSFVDEDIDWVHIDTYGWNFGDRTGGTEGGEALGLAAVMDWLVSRYPR</sequence>
<reference evidence="8" key="2">
    <citation type="submission" date="2020-09" db="EMBL/GenBank/DDBJ databases">
        <authorList>
            <person name="Sun Q."/>
            <person name="Zhou Y."/>
        </authorList>
    </citation>
    <scope>NUCLEOTIDE SEQUENCE</scope>
    <source>
        <strain evidence="8">CGMCC 1.12181</strain>
    </source>
</reference>
<dbReference type="Pfam" id="PF00883">
    <property type="entry name" value="Peptidase_M17"/>
    <property type="match status" value="1"/>
</dbReference>
<dbReference type="InterPro" id="IPR011356">
    <property type="entry name" value="Leucine_aapep/pepB"/>
</dbReference>
<dbReference type="Pfam" id="PF21337">
    <property type="entry name" value="Peptidase_M17_N_1"/>
    <property type="match status" value="1"/>
</dbReference>
<feature type="domain" description="M17 aminopeptidase N-terminal" evidence="7">
    <location>
        <begin position="14"/>
        <end position="127"/>
    </location>
</feature>
<dbReference type="GO" id="GO:0006508">
    <property type="term" value="P:proteolysis"/>
    <property type="evidence" value="ECO:0007669"/>
    <property type="project" value="UniProtKB-KW"/>
</dbReference>
<evidence type="ECO:0000256" key="5">
    <source>
        <dbReference type="ARBA" id="ARBA00023211"/>
    </source>
</evidence>
<evidence type="ECO:0000256" key="4">
    <source>
        <dbReference type="ARBA" id="ARBA00022801"/>
    </source>
</evidence>
<evidence type="ECO:0000256" key="2">
    <source>
        <dbReference type="ARBA" id="ARBA00022438"/>
    </source>
</evidence>
<protein>
    <submittedName>
        <fullName evidence="8">Cytosol aminopeptidase</fullName>
    </submittedName>
</protein>
<dbReference type="GO" id="GO:0030145">
    <property type="term" value="F:manganese ion binding"/>
    <property type="evidence" value="ECO:0007669"/>
    <property type="project" value="InterPro"/>
</dbReference>
<dbReference type="GO" id="GO:0070006">
    <property type="term" value="F:metalloaminopeptidase activity"/>
    <property type="evidence" value="ECO:0007669"/>
    <property type="project" value="InterPro"/>
</dbReference>
<dbReference type="Gene3D" id="3.40.630.10">
    <property type="entry name" value="Zn peptidases"/>
    <property type="match status" value="1"/>
</dbReference>
<evidence type="ECO:0000313" key="8">
    <source>
        <dbReference type="EMBL" id="GGG01231.1"/>
    </source>
</evidence>
<dbReference type="Gene3D" id="3.40.220.10">
    <property type="entry name" value="Leucine Aminopeptidase, subunit E, domain 1"/>
    <property type="match status" value="1"/>
</dbReference>
<keyword evidence="3" id="KW-0645">Protease</keyword>
<dbReference type="CDD" id="cd00433">
    <property type="entry name" value="Peptidase_M17"/>
    <property type="match status" value="1"/>
</dbReference>
<accession>A0A917CWX7</accession>
<dbReference type="GO" id="GO:0005737">
    <property type="term" value="C:cytoplasm"/>
    <property type="evidence" value="ECO:0007669"/>
    <property type="project" value="InterPro"/>
</dbReference>
<dbReference type="PANTHER" id="PTHR11963:SF20">
    <property type="entry name" value="PEPTIDASE B"/>
    <property type="match status" value="1"/>
</dbReference>
<dbReference type="AlphaFoldDB" id="A0A917CWX7"/>
<dbReference type="SUPFAM" id="SSF53187">
    <property type="entry name" value="Zn-dependent exopeptidases"/>
    <property type="match status" value="1"/>
</dbReference>
<evidence type="ECO:0000259" key="6">
    <source>
        <dbReference type="Pfam" id="PF00883"/>
    </source>
</evidence>
<keyword evidence="5" id="KW-0464">Manganese</keyword>
<keyword evidence="4" id="KW-0378">Hydrolase</keyword>
<proteinExistence type="inferred from homology"/>
<dbReference type="PRINTS" id="PR00481">
    <property type="entry name" value="LAMNOPPTDASE"/>
</dbReference>
<organism evidence="8 9">
    <name type="scientific">Marinicella pacifica</name>
    <dbReference type="NCBI Taxonomy" id="1171543"/>
    <lineage>
        <taxon>Bacteria</taxon>
        <taxon>Pseudomonadati</taxon>
        <taxon>Pseudomonadota</taxon>
        <taxon>Gammaproteobacteria</taxon>
        <taxon>Lysobacterales</taxon>
        <taxon>Marinicellaceae</taxon>
        <taxon>Marinicella</taxon>
    </lineage>
</organism>
<dbReference type="PANTHER" id="PTHR11963">
    <property type="entry name" value="LEUCINE AMINOPEPTIDASE-RELATED"/>
    <property type="match status" value="1"/>
</dbReference>
<evidence type="ECO:0000256" key="3">
    <source>
        <dbReference type="ARBA" id="ARBA00022670"/>
    </source>
</evidence>
<dbReference type="InterPro" id="IPR043472">
    <property type="entry name" value="Macro_dom-like"/>
</dbReference>
<comment type="caution">
    <text evidence="8">The sequence shown here is derived from an EMBL/GenBank/DDBJ whole genome shotgun (WGS) entry which is preliminary data.</text>
</comment>
<feature type="domain" description="Cytosol aminopeptidase" evidence="6">
    <location>
        <begin position="145"/>
        <end position="440"/>
    </location>
</feature>
<dbReference type="RefSeq" id="WP_188365908.1">
    <property type="nucleotide sequence ID" value="NZ_BAABJF010000031.1"/>
</dbReference>
<evidence type="ECO:0000259" key="7">
    <source>
        <dbReference type="Pfam" id="PF21337"/>
    </source>
</evidence>
<evidence type="ECO:0000256" key="1">
    <source>
        <dbReference type="ARBA" id="ARBA00009528"/>
    </source>
</evidence>
<dbReference type="Proteomes" id="UP000605253">
    <property type="component" value="Unassembled WGS sequence"/>
</dbReference>
<dbReference type="InterPro" id="IPR000819">
    <property type="entry name" value="Peptidase_M17_C"/>
</dbReference>
<comment type="similarity">
    <text evidence="1">Belongs to the peptidase M17 family.</text>
</comment>
<gene>
    <name evidence="8" type="ORF">GCM10011365_23070</name>
</gene>
<name>A0A917CWX7_9GAMM</name>
<dbReference type="EMBL" id="BMEO01000013">
    <property type="protein sequence ID" value="GGG01231.1"/>
    <property type="molecule type" value="Genomic_DNA"/>
</dbReference>
<reference evidence="8" key="1">
    <citation type="journal article" date="2014" name="Int. J. Syst. Evol. Microbiol.">
        <title>Complete genome sequence of Corynebacterium casei LMG S-19264T (=DSM 44701T), isolated from a smear-ripened cheese.</title>
        <authorList>
            <consortium name="US DOE Joint Genome Institute (JGI-PGF)"/>
            <person name="Walter F."/>
            <person name="Albersmeier A."/>
            <person name="Kalinowski J."/>
            <person name="Ruckert C."/>
        </authorList>
    </citation>
    <scope>NUCLEOTIDE SEQUENCE</scope>
    <source>
        <strain evidence="8">CGMCC 1.12181</strain>
    </source>
</reference>
<evidence type="ECO:0000313" key="9">
    <source>
        <dbReference type="Proteomes" id="UP000605253"/>
    </source>
</evidence>
<keyword evidence="9" id="KW-1185">Reference proteome</keyword>